<protein>
    <submittedName>
        <fullName evidence="6">L-threonine kinase</fullName>
        <ecNumber evidence="6">2.7.1.177</ecNumber>
    </submittedName>
</protein>
<dbReference type="InterPro" id="IPR006204">
    <property type="entry name" value="GHMP_kinase_N_dom"/>
</dbReference>
<dbReference type="EC" id="2.7.1.177" evidence="6"/>
<dbReference type="InterPro" id="IPR020568">
    <property type="entry name" value="Ribosomal_Su5_D2-typ_SF"/>
</dbReference>
<evidence type="ECO:0000256" key="1">
    <source>
        <dbReference type="ARBA" id="ARBA00022679"/>
    </source>
</evidence>
<evidence type="ECO:0000256" key="3">
    <source>
        <dbReference type="ARBA" id="ARBA00022777"/>
    </source>
</evidence>
<keyword evidence="4" id="KW-0067">ATP-binding</keyword>
<dbReference type="InterPro" id="IPR012363">
    <property type="entry name" value="PduX"/>
</dbReference>
<dbReference type="EMBL" id="LKEU01000010">
    <property type="protein sequence ID" value="OFV72287.1"/>
    <property type="molecule type" value="Genomic_DNA"/>
</dbReference>
<dbReference type="PANTHER" id="PTHR43527:SF1">
    <property type="entry name" value="L-THREONINE KINASE"/>
    <property type="match status" value="1"/>
</dbReference>
<dbReference type="InterPro" id="IPR014721">
    <property type="entry name" value="Ribsml_uS5_D2-typ_fold_subgr"/>
</dbReference>
<keyword evidence="3 6" id="KW-0418">Kinase</keyword>
<dbReference type="GO" id="GO:0016301">
    <property type="term" value="F:kinase activity"/>
    <property type="evidence" value="ECO:0007669"/>
    <property type="project" value="UniProtKB-KW"/>
</dbReference>
<dbReference type="OrthoDB" id="4548147at2"/>
<sequence length="294" mass="32310">MRRVTVKTPGTCGEYIQGWYDGSPCLVSSPIDRYSRIVIEEGSGNLETLKPKSRKLVEAVFSRFAIPQREKEHLQFTMTSDIPLEKGMASSTADIAGMAAGLSAYFNLGLTPKEIGALCTTIEPSDNLMFEELNLFNHISGSVLKEFEGTVAADILIVDFHGGIDTMTFNETQDDYSPQDLTAFAEIVAQFEKGVRTNSLKDIGAACTRSALLNQKRLKKNYLDCLIGLSRDFGGLGTVIGHSGTVIGIMHDRVDFQKEGFIKAMKHYVPDSVYAEIYHNRLIPGGIKIIAETV</sequence>
<proteinExistence type="predicted"/>
<evidence type="ECO:0000313" key="7">
    <source>
        <dbReference type="Proteomes" id="UP000176244"/>
    </source>
</evidence>
<name>A0A1F2PLS3_9FIRM</name>
<dbReference type="Proteomes" id="UP000176244">
    <property type="component" value="Unassembled WGS sequence"/>
</dbReference>
<keyword evidence="1 6" id="KW-0808">Transferase</keyword>
<accession>A0A1F2PLS3</accession>
<dbReference type="PIRSF" id="PIRSF033887">
    <property type="entry name" value="PduX"/>
    <property type="match status" value="1"/>
</dbReference>
<feature type="domain" description="GHMP kinase N-terminal" evidence="5">
    <location>
        <begin position="67"/>
        <end position="123"/>
    </location>
</feature>
<dbReference type="Pfam" id="PF00288">
    <property type="entry name" value="GHMP_kinases_N"/>
    <property type="match status" value="1"/>
</dbReference>
<dbReference type="STRING" id="52694.ACWI_01980"/>
<gene>
    <name evidence="6" type="primary">pduX</name>
    <name evidence="6" type="ORF">ACWI_01980</name>
</gene>
<comment type="caution">
    <text evidence="6">The sequence shown here is derived from an EMBL/GenBank/DDBJ whole genome shotgun (WGS) entry which is preliminary data.</text>
</comment>
<dbReference type="PANTHER" id="PTHR43527">
    <property type="entry name" value="4-DIPHOSPHOCYTIDYL-2-C-METHYL-D-ERYTHRITOL KINASE, CHLOROPLASTIC"/>
    <property type="match status" value="1"/>
</dbReference>
<evidence type="ECO:0000256" key="2">
    <source>
        <dbReference type="ARBA" id="ARBA00022741"/>
    </source>
</evidence>
<dbReference type="RefSeq" id="WP_070369571.1">
    <property type="nucleotide sequence ID" value="NZ_LKEU01000010.1"/>
</dbReference>
<dbReference type="Gene3D" id="3.30.230.10">
    <property type="match status" value="1"/>
</dbReference>
<evidence type="ECO:0000259" key="5">
    <source>
        <dbReference type="Pfam" id="PF00288"/>
    </source>
</evidence>
<dbReference type="GO" id="GO:0005524">
    <property type="term" value="F:ATP binding"/>
    <property type="evidence" value="ECO:0007669"/>
    <property type="project" value="UniProtKB-KW"/>
</dbReference>
<keyword evidence="2" id="KW-0547">Nucleotide-binding</keyword>
<organism evidence="6 7">
    <name type="scientific">Acetobacterium wieringae</name>
    <dbReference type="NCBI Taxonomy" id="52694"/>
    <lineage>
        <taxon>Bacteria</taxon>
        <taxon>Bacillati</taxon>
        <taxon>Bacillota</taxon>
        <taxon>Clostridia</taxon>
        <taxon>Eubacteriales</taxon>
        <taxon>Eubacteriaceae</taxon>
        <taxon>Acetobacterium</taxon>
    </lineage>
</organism>
<evidence type="ECO:0000313" key="6">
    <source>
        <dbReference type="EMBL" id="OFV72287.1"/>
    </source>
</evidence>
<evidence type="ECO:0000256" key="4">
    <source>
        <dbReference type="ARBA" id="ARBA00022840"/>
    </source>
</evidence>
<dbReference type="SUPFAM" id="SSF54211">
    <property type="entry name" value="Ribosomal protein S5 domain 2-like"/>
    <property type="match status" value="1"/>
</dbReference>
<reference evidence="6 7" key="1">
    <citation type="submission" date="2015-09" db="EMBL/GenBank/DDBJ databases">
        <title>Genome sequence of Acetobacterium wieringae DSM 1911.</title>
        <authorList>
            <person name="Poehlein A."/>
            <person name="Bengelsdorf F.R."/>
            <person name="Schiel-Bengelsdorf B."/>
            <person name="Duerre P."/>
            <person name="Daniel R."/>
        </authorList>
    </citation>
    <scope>NUCLEOTIDE SEQUENCE [LARGE SCALE GENOMIC DNA]</scope>
    <source>
        <strain evidence="6 7">DSM 1911</strain>
    </source>
</reference>
<dbReference type="AlphaFoldDB" id="A0A1F2PLS3"/>